<evidence type="ECO:0000256" key="4">
    <source>
        <dbReference type="ARBA" id="ARBA00022692"/>
    </source>
</evidence>
<evidence type="ECO:0000259" key="12">
    <source>
        <dbReference type="Pfam" id="PF01545"/>
    </source>
</evidence>
<evidence type="ECO:0000256" key="3">
    <source>
        <dbReference type="ARBA" id="ARBA00008731"/>
    </source>
</evidence>
<dbReference type="GO" id="GO:0031410">
    <property type="term" value="C:cytoplasmic vesicle"/>
    <property type="evidence" value="ECO:0007669"/>
    <property type="project" value="UniProtKB-KW"/>
</dbReference>
<sequence length="221" mass="24051">MKLRRRVSVENSLSVKKGVNIELLSIAWMVIEAVVAILSGIAAHSLSLVAFGADSVIELIAGGVLLWRLQIEVRGASHTRVERAEKRSSWVVGIALILLCAYIVIASIDKLLTHHGAETTYVALGLVIASAIIMPYLSRAKKRIGTQIGSKALRADGSCSMVCAYMAWTVLAGVLFRALFGWWWVDSIAALALVYFVWKEGWEAIQEARGKEDACGCGHEN</sequence>
<protein>
    <submittedName>
        <fullName evidence="13">Cation transporter</fullName>
    </submittedName>
</protein>
<keyword evidence="8" id="KW-0770">Synapse</keyword>
<dbReference type="EMBL" id="LJCO01000058">
    <property type="protein sequence ID" value="KPV43076.1"/>
    <property type="molecule type" value="Genomic_DNA"/>
</dbReference>
<gene>
    <name evidence="13" type="ORF">AN477_14140</name>
</gene>
<dbReference type="InterPro" id="IPR027469">
    <property type="entry name" value="Cation_efflux_TMD_sf"/>
</dbReference>
<dbReference type="STRING" id="471514.AN477_14140"/>
<dbReference type="OrthoDB" id="9790544at2"/>
<evidence type="ECO:0000256" key="8">
    <source>
        <dbReference type="ARBA" id="ARBA00023018"/>
    </source>
</evidence>
<evidence type="ECO:0000256" key="11">
    <source>
        <dbReference type="SAM" id="Phobius"/>
    </source>
</evidence>
<evidence type="ECO:0000313" key="14">
    <source>
        <dbReference type="Proteomes" id="UP000050482"/>
    </source>
</evidence>
<evidence type="ECO:0000256" key="6">
    <source>
        <dbReference type="ARBA" id="ARBA00022833"/>
    </source>
</evidence>
<keyword evidence="7 11" id="KW-1133">Transmembrane helix</keyword>
<dbReference type="InterPro" id="IPR058533">
    <property type="entry name" value="Cation_efflux_TM"/>
</dbReference>
<feature type="transmembrane region" description="Helical" evidence="11">
    <location>
        <begin position="158"/>
        <end position="176"/>
    </location>
</feature>
<dbReference type="Proteomes" id="UP000050482">
    <property type="component" value="Unassembled WGS sequence"/>
</dbReference>
<feature type="transmembrane region" description="Helical" evidence="11">
    <location>
        <begin position="21"/>
        <end position="42"/>
    </location>
</feature>
<dbReference type="InterPro" id="IPR026765">
    <property type="entry name" value="Tmem163"/>
</dbReference>
<evidence type="ECO:0000256" key="2">
    <source>
        <dbReference type="ARBA" id="ARBA00004644"/>
    </source>
</evidence>
<dbReference type="GO" id="GO:0008324">
    <property type="term" value="F:monoatomic cation transmembrane transporter activity"/>
    <property type="evidence" value="ECO:0007669"/>
    <property type="project" value="InterPro"/>
</dbReference>
<keyword evidence="14" id="KW-1185">Reference proteome</keyword>
<dbReference type="SUPFAM" id="SSF161111">
    <property type="entry name" value="Cation efflux protein transmembrane domain-like"/>
    <property type="match status" value="1"/>
</dbReference>
<feature type="transmembrane region" description="Helical" evidence="11">
    <location>
        <begin position="120"/>
        <end position="137"/>
    </location>
</feature>
<keyword evidence="5" id="KW-0967">Endosome</keyword>
<keyword evidence="9 11" id="KW-0472">Membrane</keyword>
<keyword evidence="10" id="KW-0968">Cytoplasmic vesicle</keyword>
<comment type="subcellular location">
    <subcellularLocation>
        <location evidence="2">Cytoplasmic vesicle</location>
        <location evidence="2">Secretory vesicle</location>
        <location evidence="2">Synaptic vesicle membrane</location>
        <topology evidence="2">Multi-pass membrane protein</topology>
    </subcellularLocation>
    <subcellularLocation>
        <location evidence="1">Early endosome membrane</location>
    </subcellularLocation>
</comment>
<name>A0A0P9EJE1_9BACL</name>
<dbReference type="PANTHER" id="PTHR31937">
    <property type="entry name" value="TRANSMEMBRANE PROTEIN 163"/>
    <property type="match status" value="1"/>
</dbReference>
<dbReference type="GO" id="GO:0016020">
    <property type="term" value="C:membrane"/>
    <property type="evidence" value="ECO:0007669"/>
    <property type="project" value="InterPro"/>
</dbReference>
<evidence type="ECO:0000256" key="10">
    <source>
        <dbReference type="ARBA" id="ARBA00023329"/>
    </source>
</evidence>
<evidence type="ECO:0000256" key="9">
    <source>
        <dbReference type="ARBA" id="ARBA00023136"/>
    </source>
</evidence>
<feature type="transmembrane region" description="Helical" evidence="11">
    <location>
        <begin position="48"/>
        <end position="69"/>
    </location>
</feature>
<comment type="caution">
    <text evidence="13">The sequence shown here is derived from an EMBL/GenBank/DDBJ whole genome shotgun (WGS) entry which is preliminary data.</text>
</comment>
<dbReference type="Pfam" id="PF01545">
    <property type="entry name" value="Cation_efflux"/>
    <property type="match status" value="1"/>
</dbReference>
<organism evidence="13 14">
    <name type="scientific">Alicyclobacillus ferrooxydans</name>
    <dbReference type="NCBI Taxonomy" id="471514"/>
    <lineage>
        <taxon>Bacteria</taxon>
        <taxon>Bacillati</taxon>
        <taxon>Bacillota</taxon>
        <taxon>Bacilli</taxon>
        <taxon>Bacillales</taxon>
        <taxon>Alicyclobacillaceae</taxon>
        <taxon>Alicyclobacillus</taxon>
    </lineage>
</organism>
<reference evidence="13 14" key="1">
    <citation type="submission" date="2015-09" db="EMBL/GenBank/DDBJ databases">
        <title>Draft genome sequence of Alicyclobacillus ferrooxydans DSM 22381.</title>
        <authorList>
            <person name="Hemp J."/>
        </authorList>
    </citation>
    <scope>NUCLEOTIDE SEQUENCE [LARGE SCALE GENOMIC DNA]</scope>
    <source>
        <strain evidence="13 14">TC-34</strain>
    </source>
</reference>
<keyword evidence="6" id="KW-0862">Zinc</keyword>
<feature type="transmembrane region" description="Helical" evidence="11">
    <location>
        <begin position="90"/>
        <end position="108"/>
    </location>
</feature>
<proteinExistence type="inferred from homology"/>
<accession>A0A0P9EJE1</accession>
<feature type="domain" description="Cation efflux protein transmembrane" evidence="12">
    <location>
        <begin position="24"/>
        <end position="208"/>
    </location>
</feature>
<keyword evidence="4 11" id="KW-0812">Transmembrane</keyword>
<dbReference type="PATRIC" id="fig|471514.4.peg.2194"/>
<dbReference type="PANTHER" id="PTHR31937:SF2">
    <property type="entry name" value="TRANSMEMBRANE PROTEIN 163"/>
    <property type="match status" value="1"/>
</dbReference>
<dbReference type="AlphaFoldDB" id="A0A0P9EJE1"/>
<evidence type="ECO:0000313" key="13">
    <source>
        <dbReference type="EMBL" id="KPV43076.1"/>
    </source>
</evidence>
<dbReference type="Gene3D" id="1.20.1510.10">
    <property type="entry name" value="Cation efflux protein transmembrane domain"/>
    <property type="match status" value="1"/>
</dbReference>
<evidence type="ECO:0000256" key="1">
    <source>
        <dbReference type="ARBA" id="ARBA00004146"/>
    </source>
</evidence>
<evidence type="ECO:0000256" key="7">
    <source>
        <dbReference type="ARBA" id="ARBA00022989"/>
    </source>
</evidence>
<comment type="similarity">
    <text evidence="3">Belongs to the TMEM163 family.</text>
</comment>
<evidence type="ECO:0000256" key="5">
    <source>
        <dbReference type="ARBA" id="ARBA00022753"/>
    </source>
</evidence>